<dbReference type="AlphaFoldDB" id="A0A0B1Z8Y8"/>
<dbReference type="Gene3D" id="3.40.50.300">
    <property type="entry name" value="P-loop containing nucleotide triphosphate hydrolases"/>
    <property type="match status" value="1"/>
</dbReference>
<proteinExistence type="predicted"/>
<accession>A0A0B1Z8Y8</accession>
<dbReference type="Proteomes" id="UP000030949">
    <property type="component" value="Unassembled WGS sequence"/>
</dbReference>
<gene>
    <name evidence="1" type="ORF">JZ00_03515</name>
</gene>
<dbReference type="EMBL" id="JQGJ01000002">
    <property type="protein sequence ID" value="KHK65862.1"/>
    <property type="molecule type" value="Genomic_DNA"/>
</dbReference>
<dbReference type="InterPro" id="IPR027417">
    <property type="entry name" value="P-loop_NTPase"/>
</dbReference>
<protein>
    <submittedName>
        <fullName evidence="1">Uncharacterized protein</fullName>
    </submittedName>
</protein>
<evidence type="ECO:0000313" key="2">
    <source>
        <dbReference type="Proteomes" id="UP000030949"/>
    </source>
</evidence>
<name>A0A0B1Z8Y8_9PSED</name>
<evidence type="ECO:0000313" key="1">
    <source>
        <dbReference type="EMBL" id="KHK65862.1"/>
    </source>
</evidence>
<reference evidence="2" key="1">
    <citation type="submission" date="2015-03" db="EMBL/GenBank/DDBJ databases">
        <title>Pseudomonas frederiksbergensis hydrocarbon degrader.</title>
        <authorList>
            <person name="Brown L.M."/>
            <person name="Ruiz O.N."/>
            <person name="Mueller S."/>
            <person name="Gunasekera T.S."/>
        </authorList>
    </citation>
    <scope>NUCLEOTIDE SEQUENCE [LARGE SCALE GENOMIC DNA]</scope>
    <source>
        <strain evidence="2">SI8</strain>
    </source>
</reference>
<comment type="caution">
    <text evidence="1">The sequence shown here is derived from an EMBL/GenBank/DDBJ whole genome shotgun (WGS) entry which is preliminary data.</text>
</comment>
<sequence>MRSDMSVPSKRNDMLGLPCHKQMPIVISVMLRITGANSSPSKNDFYAQAGMGNPSDPCGYDTAQQQEALRTAYVAITRAVTYCYWYITWDEKVPASEKASRHIVAGEAFWDVVGHRPASRSDGVKRKAL</sequence>
<organism evidence="1 2">
    <name type="scientific">Pseudomonas frederiksbergensis</name>
    <dbReference type="NCBI Taxonomy" id="104087"/>
    <lineage>
        <taxon>Bacteria</taxon>
        <taxon>Pseudomonadati</taxon>
        <taxon>Pseudomonadota</taxon>
        <taxon>Gammaproteobacteria</taxon>
        <taxon>Pseudomonadales</taxon>
        <taxon>Pseudomonadaceae</taxon>
        <taxon>Pseudomonas</taxon>
    </lineage>
</organism>